<protein>
    <recommendedName>
        <fullName evidence="10">Trophoblast glycoprotein-like</fullName>
    </recommendedName>
</protein>
<keyword evidence="9" id="KW-1185">Reference proteome</keyword>
<evidence type="ECO:0008006" key="10">
    <source>
        <dbReference type="Google" id="ProtNLM"/>
    </source>
</evidence>
<dbReference type="SMART" id="SM00369">
    <property type="entry name" value="LRR_TYP"/>
    <property type="match status" value="4"/>
</dbReference>
<dbReference type="EMBL" id="JANPWB010000006">
    <property type="protein sequence ID" value="KAJ1176134.1"/>
    <property type="molecule type" value="Genomic_DNA"/>
</dbReference>
<keyword evidence="5" id="KW-0812">Transmembrane</keyword>
<evidence type="ECO:0000313" key="8">
    <source>
        <dbReference type="EMBL" id="KAJ1176134.1"/>
    </source>
</evidence>
<dbReference type="SMART" id="SM00082">
    <property type="entry name" value="LRRCT"/>
    <property type="match status" value="1"/>
</dbReference>
<dbReference type="PROSITE" id="PS51450">
    <property type="entry name" value="LRR"/>
    <property type="match status" value="1"/>
</dbReference>
<comment type="caution">
    <text evidence="8">The sequence shown here is derived from an EMBL/GenBank/DDBJ whole genome shotgun (WGS) entry which is preliminary data.</text>
</comment>
<dbReference type="SMART" id="SM00013">
    <property type="entry name" value="LRRNT"/>
    <property type="match status" value="1"/>
</dbReference>
<evidence type="ECO:0000259" key="7">
    <source>
        <dbReference type="SMART" id="SM00082"/>
    </source>
</evidence>
<proteinExistence type="predicted"/>
<evidence type="ECO:0000313" key="9">
    <source>
        <dbReference type="Proteomes" id="UP001066276"/>
    </source>
</evidence>
<dbReference type="Proteomes" id="UP001066276">
    <property type="component" value="Chromosome 3_2"/>
</dbReference>
<name>A0AAV7THS8_PLEWA</name>
<feature type="domain" description="LRRCT" evidence="7">
    <location>
        <begin position="383"/>
        <end position="434"/>
    </location>
</feature>
<dbReference type="GO" id="GO:0090090">
    <property type="term" value="P:negative regulation of canonical Wnt signaling pathway"/>
    <property type="evidence" value="ECO:0007669"/>
    <property type="project" value="TreeGrafter"/>
</dbReference>
<feature type="region of interest" description="Disordered" evidence="4">
    <location>
        <begin position="1"/>
        <end position="21"/>
    </location>
</feature>
<keyword evidence="1" id="KW-0433">Leucine-rich repeat</keyword>
<keyword evidence="2" id="KW-0732">Signal</keyword>
<evidence type="ECO:0000256" key="3">
    <source>
        <dbReference type="ARBA" id="ARBA00022737"/>
    </source>
</evidence>
<dbReference type="InterPro" id="IPR001611">
    <property type="entry name" value="Leu-rich_rpt"/>
</dbReference>
<dbReference type="InterPro" id="IPR003591">
    <property type="entry name" value="Leu-rich_rpt_typical-subtyp"/>
</dbReference>
<dbReference type="Gene3D" id="3.80.10.10">
    <property type="entry name" value="Ribonuclease Inhibitor"/>
    <property type="match status" value="1"/>
</dbReference>
<evidence type="ECO:0000256" key="2">
    <source>
        <dbReference type="ARBA" id="ARBA00022729"/>
    </source>
</evidence>
<dbReference type="InterPro" id="IPR000483">
    <property type="entry name" value="Cys-rich_flank_reg_C"/>
</dbReference>
<gene>
    <name evidence="8" type="ORF">NDU88_001417</name>
</gene>
<feature type="domain" description="LRRNT" evidence="6">
    <location>
        <begin position="167"/>
        <end position="201"/>
    </location>
</feature>
<dbReference type="Pfam" id="PF13855">
    <property type="entry name" value="LRR_8"/>
    <property type="match status" value="2"/>
</dbReference>
<dbReference type="PANTHER" id="PTHR24364:SF17">
    <property type="entry name" value="TROPHOBLAST GLYCOPROTEIN"/>
    <property type="match status" value="1"/>
</dbReference>
<dbReference type="InterPro" id="IPR000372">
    <property type="entry name" value="LRRNT"/>
</dbReference>
<organism evidence="8 9">
    <name type="scientific">Pleurodeles waltl</name>
    <name type="common">Iberian ribbed newt</name>
    <dbReference type="NCBI Taxonomy" id="8319"/>
    <lineage>
        <taxon>Eukaryota</taxon>
        <taxon>Metazoa</taxon>
        <taxon>Chordata</taxon>
        <taxon>Craniata</taxon>
        <taxon>Vertebrata</taxon>
        <taxon>Euteleostomi</taxon>
        <taxon>Amphibia</taxon>
        <taxon>Batrachia</taxon>
        <taxon>Caudata</taxon>
        <taxon>Salamandroidea</taxon>
        <taxon>Salamandridae</taxon>
        <taxon>Pleurodelinae</taxon>
        <taxon>Pleurodeles</taxon>
    </lineage>
</organism>
<sequence length="507" mass="55268">MASQQDSARLPYSARDGPQGIRGAVLERQVRPLCGRGRILAPPRRLLPGPDLISLCADWRKLGSRSECEGHGDLLKDPGEASRGAHRPSALSEADCAYLAPRGSDRSWRGRREVVAPPSTFPASACFFSLSLSSAHAPLVEMPLSHRGPWLLLAALLCSWPPLPSQSCPAPCECSEAARTVKCVGKELSQIPSGIPGYTRNLFITGNHIPRLGPGAFRGLPHLLTLGLSANRINIVESQAFSSLPNLRFLDLSNNLLGEIHPDAFGPTNNSIQELGLSRALFNSSAIQHLATALSRGGFRHLIKLELADNAIVYLPPGMFAGMSSLRQLDLRNNSLIGVKNGTLAGLRLDTLDLTLNALKTLRVGSLGDLAAQQGLHLYLKENPFVCDCEIEELAAWLNTSTQVQDVEQLVCAYPEDLRNVSLVSLGETELDCHAVEDVLHTSYVFLGVVLGIVGLVFVFVLYLNRKGMKTWIVSMRDGCHDLMESYHYRYEIDSDPRVTRVSTTDI</sequence>
<evidence type="ECO:0000259" key="6">
    <source>
        <dbReference type="SMART" id="SM00013"/>
    </source>
</evidence>
<evidence type="ECO:0000256" key="1">
    <source>
        <dbReference type="ARBA" id="ARBA00022614"/>
    </source>
</evidence>
<dbReference type="InterPro" id="IPR032675">
    <property type="entry name" value="LRR_dom_sf"/>
</dbReference>
<dbReference type="PANTHER" id="PTHR24364">
    <property type="entry name" value="LP06937P"/>
    <property type="match status" value="1"/>
</dbReference>
<dbReference type="GO" id="GO:0005886">
    <property type="term" value="C:plasma membrane"/>
    <property type="evidence" value="ECO:0007669"/>
    <property type="project" value="TreeGrafter"/>
</dbReference>
<keyword evidence="3" id="KW-0677">Repeat</keyword>
<feature type="transmembrane region" description="Helical" evidence="5">
    <location>
        <begin position="444"/>
        <end position="464"/>
    </location>
</feature>
<reference evidence="8" key="1">
    <citation type="journal article" date="2022" name="bioRxiv">
        <title>Sequencing and chromosome-scale assembly of the giantPleurodeles waltlgenome.</title>
        <authorList>
            <person name="Brown T."/>
            <person name="Elewa A."/>
            <person name="Iarovenko S."/>
            <person name="Subramanian E."/>
            <person name="Araus A.J."/>
            <person name="Petzold A."/>
            <person name="Susuki M."/>
            <person name="Suzuki K.-i.T."/>
            <person name="Hayashi T."/>
            <person name="Toyoda A."/>
            <person name="Oliveira C."/>
            <person name="Osipova E."/>
            <person name="Leigh N.D."/>
            <person name="Simon A."/>
            <person name="Yun M.H."/>
        </authorList>
    </citation>
    <scope>NUCLEOTIDE SEQUENCE</scope>
    <source>
        <strain evidence="8">20211129_DDA</strain>
        <tissue evidence="8">Liver</tissue>
    </source>
</reference>
<evidence type="ECO:0000256" key="4">
    <source>
        <dbReference type="SAM" id="MobiDB-lite"/>
    </source>
</evidence>
<dbReference type="AlphaFoldDB" id="A0AAV7THS8"/>
<keyword evidence="5" id="KW-0472">Membrane</keyword>
<dbReference type="InterPro" id="IPR052286">
    <property type="entry name" value="Wnt_signaling_inhibitor"/>
</dbReference>
<accession>A0AAV7THS8</accession>
<dbReference type="SUPFAM" id="SSF52058">
    <property type="entry name" value="L domain-like"/>
    <property type="match status" value="1"/>
</dbReference>
<keyword evidence="5" id="KW-1133">Transmembrane helix</keyword>
<evidence type="ECO:0000256" key="5">
    <source>
        <dbReference type="SAM" id="Phobius"/>
    </source>
</evidence>